<dbReference type="Gene3D" id="3.10.450.60">
    <property type="match status" value="1"/>
</dbReference>
<dbReference type="InterPro" id="IPR036226">
    <property type="entry name" value="LipOase_C_sf"/>
</dbReference>
<feature type="compositionally biased region" description="Basic and acidic residues" evidence="11">
    <location>
        <begin position="890"/>
        <end position="904"/>
    </location>
</feature>
<feature type="domain" description="Lipoxygenase" evidence="13">
    <location>
        <begin position="167"/>
        <end position="913"/>
    </location>
</feature>
<evidence type="ECO:0000256" key="5">
    <source>
        <dbReference type="ARBA" id="ARBA00022832"/>
    </source>
</evidence>
<comment type="caution">
    <text evidence="10">Lacks conserved residue(s) required for the propagation of feature annotation.</text>
</comment>
<comment type="similarity">
    <text evidence="1">Belongs to the lipoxygenase family.</text>
</comment>
<dbReference type="EMBL" id="JBBPBN010000259">
    <property type="protein sequence ID" value="KAK8491487.1"/>
    <property type="molecule type" value="Genomic_DNA"/>
</dbReference>
<dbReference type="Gene3D" id="4.10.372.10">
    <property type="entry name" value="Lipoxygenase-1, Domain 3"/>
    <property type="match status" value="1"/>
</dbReference>
<reference evidence="14 15" key="1">
    <citation type="journal article" date="2024" name="G3 (Bethesda)">
        <title>Genome assembly of Hibiscus sabdariffa L. provides insights into metabolisms of medicinal natural products.</title>
        <authorList>
            <person name="Kim T."/>
        </authorList>
    </citation>
    <scope>NUCLEOTIDE SEQUENCE [LARGE SCALE GENOMIC DNA]</scope>
    <source>
        <strain evidence="14">TK-2024</strain>
        <tissue evidence="14">Old leaves</tissue>
    </source>
</reference>
<evidence type="ECO:0000256" key="1">
    <source>
        <dbReference type="ARBA" id="ARBA00009419"/>
    </source>
</evidence>
<dbReference type="Gene3D" id="4.10.375.10">
    <property type="entry name" value="Lipoxygenase-1, Domain 2"/>
    <property type="match status" value="1"/>
</dbReference>
<evidence type="ECO:0000313" key="15">
    <source>
        <dbReference type="Proteomes" id="UP001396334"/>
    </source>
</evidence>
<accession>A0ABR2AEF7</accession>
<dbReference type="PROSITE" id="PS51393">
    <property type="entry name" value="LIPOXYGENASE_3"/>
    <property type="match status" value="1"/>
</dbReference>
<dbReference type="InterPro" id="IPR013819">
    <property type="entry name" value="LipOase_C"/>
</dbReference>
<evidence type="ECO:0000313" key="14">
    <source>
        <dbReference type="EMBL" id="KAK8491487.1"/>
    </source>
</evidence>
<dbReference type="InterPro" id="IPR027433">
    <property type="entry name" value="Lipoxygenase_dom_3"/>
</dbReference>
<dbReference type="InterPro" id="IPR000907">
    <property type="entry name" value="LipOase"/>
</dbReference>
<dbReference type="SMART" id="SM00308">
    <property type="entry name" value="LH2"/>
    <property type="match status" value="1"/>
</dbReference>
<dbReference type="PRINTS" id="PR00468">
    <property type="entry name" value="PLTLPOXGNASE"/>
</dbReference>
<feature type="domain" description="PLAT" evidence="12">
    <location>
        <begin position="24"/>
        <end position="164"/>
    </location>
</feature>
<evidence type="ECO:0000256" key="8">
    <source>
        <dbReference type="ARBA" id="ARBA00023098"/>
    </source>
</evidence>
<keyword evidence="15" id="KW-1185">Reference proteome</keyword>
<name>A0ABR2AEF7_9ROSI</name>
<dbReference type="InterPro" id="IPR036392">
    <property type="entry name" value="PLAT/LH2_dom_sf"/>
</dbReference>
<dbReference type="Pfam" id="PF00305">
    <property type="entry name" value="Lipoxygenase"/>
    <property type="match status" value="2"/>
</dbReference>
<evidence type="ECO:0000256" key="4">
    <source>
        <dbReference type="ARBA" id="ARBA00022767"/>
    </source>
</evidence>
<dbReference type="InterPro" id="IPR001246">
    <property type="entry name" value="LipOase_plant"/>
</dbReference>
<evidence type="ECO:0000256" key="11">
    <source>
        <dbReference type="SAM" id="MobiDB-lite"/>
    </source>
</evidence>
<evidence type="ECO:0000256" key="9">
    <source>
        <dbReference type="ARBA" id="ARBA00023160"/>
    </source>
</evidence>
<dbReference type="SUPFAM" id="SSF48484">
    <property type="entry name" value="Lipoxigenase"/>
    <property type="match status" value="1"/>
</dbReference>
<dbReference type="PROSITE" id="PS50095">
    <property type="entry name" value="PLAT"/>
    <property type="match status" value="1"/>
</dbReference>
<keyword evidence="7" id="KW-0560">Oxidoreductase</keyword>
<dbReference type="Gene3D" id="1.20.245.10">
    <property type="entry name" value="Lipoxygenase-1, Domain 5"/>
    <property type="match status" value="1"/>
</dbReference>
<evidence type="ECO:0000259" key="12">
    <source>
        <dbReference type="PROSITE" id="PS50095"/>
    </source>
</evidence>
<evidence type="ECO:0000259" key="13">
    <source>
        <dbReference type="PROSITE" id="PS51393"/>
    </source>
</evidence>
<gene>
    <name evidence="14" type="ORF">V6N11_059412</name>
</gene>
<dbReference type="SUPFAM" id="SSF49723">
    <property type="entry name" value="Lipase/lipooxygenase domain (PLAT/LH2 domain)"/>
    <property type="match status" value="1"/>
</dbReference>
<keyword evidence="3" id="KW-0479">Metal-binding</keyword>
<sequence>MAGNGGCGLLQTCCHLHDPRNYIIEGDFEIDHSPWLSLCASGLSVAVQIYSQHNLDPSTGKVRESENAYIMEGKVSERKIKTVMGMGVPTKVIKFKLKFEVARDFGIPGAFAVENKDKHKFFLKSARLRYINNPGILDYDYFRFYCGSWIYPISKTRIKRIFFSNQLCLPKKTPKGLEELRRKELEELRGGSKDERKPWDRTYEYDYYNDLGDPDNGRQHARPVLGGSTQFPYPRRLRTGRPPCHDDHLAESRPASCSQIYVPPDERLSHKKQEELKNNFVYALVRFLAQESTRPPLSNQECPDFVVKIAQLFSIEDSKFILSMVDFFRRNPKLQPNQDSSNYDLFGIEDLFADKDVKGLEDSVKHKLRKMVPVEIFDKVVATAAAKKQSISSQPPSIITENRWAWSEDGEFGRQMLAGTNPVRIRRIMDDDPKLQGGELGEVIEKARSEKKQLFILEHHDYLQPFLKMINGNGVCAYATRTILKSGSMLEPIAIELSLPDDSDSIRVFSPDDYLSWELAKIHVACNDTAYHQLISHWLLDPHFKDTLHVNALARAFFLNAGGILETTLFTGEYSMPLSSHLYKQWRFDEQALPADLLKRGMATPKEVEEIKKMPAEPESEKTDDVVESVERDENLTDENVVELDNIPVTETREQQPTFDAGVKLVLEDYPYAKDGLEIWVAIETWVKDYCNLFYEGDCDVKEDTEIQQWWSEIRRVGHGDQDQGWYDINNVENLVKALTTLIWITSGLHAALNFGQYGYYGWPPNRPMLLRKFVPREGTPEMEELDDHPEKFVAQMMPEKFQMAFVIAVMDVISRHTSDEVYLGQPSPEKVWETDEIKKKFGEFGEKLKQIEKNIKKRNKEYGLLNRWGDAKIPYMLLYPDASNTIAARSKEEGKPEKMDINERGIPNSISI</sequence>
<evidence type="ECO:0000256" key="10">
    <source>
        <dbReference type="PROSITE-ProRule" id="PRU00152"/>
    </source>
</evidence>
<protein>
    <recommendedName>
        <fullName evidence="16">Lipoxygenase</fullName>
    </recommendedName>
</protein>
<evidence type="ECO:0000256" key="2">
    <source>
        <dbReference type="ARBA" id="ARBA00022516"/>
    </source>
</evidence>
<keyword evidence="5" id="KW-0276">Fatty acid metabolism</keyword>
<keyword evidence="8" id="KW-0443">Lipid metabolism</keyword>
<evidence type="ECO:0008006" key="16">
    <source>
        <dbReference type="Google" id="ProtNLM"/>
    </source>
</evidence>
<dbReference type="PANTHER" id="PTHR11771">
    <property type="entry name" value="LIPOXYGENASE"/>
    <property type="match status" value="1"/>
</dbReference>
<evidence type="ECO:0000256" key="7">
    <source>
        <dbReference type="ARBA" id="ARBA00023002"/>
    </source>
</evidence>
<proteinExistence type="inferred from homology"/>
<keyword evidence="2" id="KW-0444">Lipid biosynthesis</keyword>
<evidence type="ECO:0000256" key="3">
    <source>
        <dbReference type="ARBA" id="ARBA00022723"/>
    </source>
</evidence>
<keyword evidence="9" id="KW-0275">Fatty acid biosynthesis</keyword>
<keyword evidence="4" id="KW-0925">Oxylipin biosynthesis</keyword>
<evidence type="ECO:0000256" key="6">
    <source>
        <dbReference type="ARBA" id="ARBA00022964"/>
    </source>
</evidence>
<organism evidence="14 15">
    <name type="scientific">Hibiscus sabdariffa</name>
    <name type="common">roselle</name>
    <dbReference type="NCBI Taxonomy" id="183260"/>
    <lineage>
        <taxon>Eukaryota</taxon>
        <taxon>Viridiplantae</taxon>
        <taxon>Streptophyta</taxon>
        <taxon>Embryophyta</taxon>
        <taxon>Tracheophyta</taxon>
        <taxon>Spermatophyta</taxon>
        <taxon>Magnoliopsida</taxon>
        <taxon>eudicotyledons</taxon>
        <taxon>Gunneridae</taxon>
        <taxon>Pentapetalae</taxon>
        <taxon>rosids</taxon>
        <taxon>malvids</taxon>
        <taxon>Malvales</taxon>
        <taxon>Malvaceae</taxon>
        <taxon>Malvoideae</taxon>
        <taxon>Hibiscus</taxon>
    </lineage>
</organism>
<keyword evidence="6" id="KW-0223">Dioxygenase</keyword>
<dbReference type="Proteomes" id="UP001396334">
    <property type="component" value="Unassembled WGS sequence"/>
</dbReference>
<dbReference type="Gene3D" id="2.60.60.20">
    <property type="entry name" value="PLAT/LH2 domain"/>
    <property type="match status" value="1"/>
</dbReference>
<comment type="caution">
    <text evidence="14">The sequence shown here is derived from an EMBL/GenBank/DDBJ whole genome shotgun (WGS) entry which is preliminary data.</text>
</comment>
<feature type="region of interest" description="Disordered" evidence="11">
    <location>
        <begin position="890"/>
        <end position="913"/>
    </location>
</feature>
<dbReference type="InterPro" id="IPR001024">
    <property type="entry name" value="PLAT/LH2_dom"/>
</dbReference>